<protein>
    <submittedName>
        <fullName evidence="1">Uncharacterized protein</fullName>
    </submittedName>
</protein>
<dbReference type="EMBL" id="JAAVMX010000001">
    <property type="protein sequence ID" value="KAF4513104.1"/>
    <property type="molecule type" value="Genomic_DNA"/>
</dbReference>
<evidence type="ECO:0000313" key="1">
    <source>
        <dbReference type="EMBL" id="KAF4513104.1"/>
    </source>
</evidence>
<accession>A0A8H4PZ33</accession>
<dbReference type="Pfam" id="PF12311">
    <property type="entry name" value="DUF3632"/>
    <property type="match status" value="1"/>
</dbReference>
<dbReference type="Proteomes" id="UP000557566">
    <property type="component" value="Unassembled WGS sequence"/>
</dbReference>
<dbReference type="AlphaFoldDB" id="A0A8H4PZ33"/>
<gene>
    <name evidence="1" type="ORF">G6O67_000422</name>
</gene>
<comment type="caution">
    <text evidence="1">The sequence shown here is derived from an EMBL/GenBank/DDBJ whole genome shotgun (WGS) entry which is preliminary data.</text>
</comment>
<dbReference type="InterPro" id="IPR022085">
    <property type="entry name" value="OpdG"/>
</dbReference>
<proteinExistence type="predicted"/>
<dbReference type="OrthoDB" id="3350591at2759"/>
<organism evidence="1 2">
    <name type="scientific">Ophiocordyceps sinensis</name>
    <dbReference type="NCBI Taxonomy" id="72228"/>
    <lineage>
        <taxon>Eukaryota</taxon>
        <taxon>Fungi</taxon>
        <taxon>Dikarya</taxon>
        <taxon>Ascomycota</taxon>
        <taxon>Pezizomycotina</taxon>
        <taxon>Sordariomycetes</taxon>
        <taxon>Hypocreomycetidae</taxon>
        <taxon>Hypocreales</taxon>
        <taxon>Ophiocordycipitaceae</taxon>
        <taxon>Ophiocordyceps</taxon>
    </lineage>
</organism>
<keyword evidence="2" id="KW-1185">Reference proteome</keyword>
<name>A0A8H4PZ33_9HYPO</name>
<evidence type="ECO:0000313" key="2">
    <source>
        <dbReference type="Proteomes" id="UP000557566"/>
    </source>
</evidence>
<sequence length="302" mass="33335">MAAQGPPLDPRLFDDDDDAENLAYKQILDGVIAQATPPAHAAAQVDEWVTTEAEARWSRLKDRQLTQDERDSLYLMGPNPSRHVDMIVGTIATVCSAYPPAHAAQNALVEFIQALKGLPKHQVPGLSYDDSLDPVLGGTYSLWPFGSPSTGYLAQLFQREAEELAYPYSEVETPGSEFQLRWRNLQAFVARLTTLDLLDCSAVSALSYLLPSAHTYPDLARRKDGGPRRIASDLLAASQWLAPDEARGWVYMQCAAGAGEPWTAQNWAQWKRQMAFIAGDERFGDETRTLAASLKGKMDAHE</sequence>
<reference evidence="1 2" key="1">
    <citation type="journal article" date="2020" name="Genome Biol. Evol.">
        <title>A new high-quality draft genome assembly of the Chinese cordyceps Ophiocordyceps sinensis.</title>
        <authorList>
            <person name="Shu R."/>
            <person name="Zhang J."/>
            <person name="Meng Q."/>
            <person name="Zhang H."/>
            <person name="Zhou G."/>
            <person name="Li M."/>
            <person name="Wu P."/>
            <person name="Zhao Y."/>
            <person name="Chen C."/>
            <person name="Qin Q."/>
        </authorList>
    </citation>
    <scope>NUCLEOTIDE SEQUENCE [LARGE SCALE GENOMIC DNA]</scope>
    <source>
        <strain evidence="1 2">IOZ07</strain>
    </source>
</reference>